<organism evidence="1 2">
    <name type="scientific">Gymnopilus dilepis</name>
    <dbReference type="NCBI Taxonomy" id="231916"/>
    <lineage>
        <taxon>Eukaryota</taxon>
        <taxon>Fungi</taxon>
        <taxon>Dikarya</taxon>
        <taxon>Basidiomycota</taxon>
        <taxon>Agaricomycotina</taxon>
        <taxon>Agaricomycetes</taxon>
        <taxon>Agaricomycetidae</taxon>
        <taxon>Agaricales</taxon>
        <taxon>Agaricineae</taxon>
        <taxon>Hymenogastraceae</taxon>
        <taxon>Gymnopilus</taxon>
    </lineage>
</organism>
<keyword evidence="2" id="KW-1185">Reference proteome</keyword>
<dbReference type="Proteomes" id="UP000284706">
    <property type="component" value="Unassembled WGS sequence"/>
</dbReference>
<dbReference type="EMBL" id="NHYE01005568">
    <property type="protein sequence ID" value="PPQ69604.1"/>
    <property type="molecule type" value="Genomic_DNA"/>
</dbReference>
<accession>A0A409VTM5</accession>
<proteinExistence type="predicted"/>
<evidence type="ECO:0000313" key="2">
    <source>
        <dbReference type="Proteomes" id="UP000284706"/>
    </source>
</evidence>
<dbReference type="InParanoid" id="A0A409VTM5"/>
<name>A0A409VTM5_9AGAR</name>
<reference evidence="1 2" key="1">
    <citation type="journal article" date="2018" name="Evol. Lett.">
        <title>Horizontal gene cluster transfer increased hallucinogenic mushroom diversity.</title>
        <authorList>
            <person name="Reynolds H.T."/>
            <person name="Vijayakumar V."/>
            <person name="Gluck-Thaler E."/>
            <person name="Korotkin H.B."/>
            <person name="Matheny P.B."/>
            <person name="Slot J.C."/>
        </authorList>
    </citation>
    <scope>NUCLEOTIDE SEQUENCE [LARGE SCALE GENOMIC DNA]</scope>
    <source>
        <strain evidence="1 2">SRW20</strain>
    </source>
</reference>
<gene>
    <name evidence="1" type="ORF">CVT26_001592</name>
</gene>
<comment type="caution">
    <text evidence="1">The sequence shown here is derived from an EMBL/GenBank/DDBJ whole genome shotgun (WGS) entry which is preliminary data.</text>
</comment>
<sequence>MEDAMENCGDSTSRTTHSNFVMAKRSANQNASLAGSFRQRPVFRSPLESFVQVHLYHQDEPTAALSGFSWYTYISRKSSQRWLNVHEKARYYLHTLLKSIACGYQDSLWRKTRRHIRFLCT</sequence>
<evidence type="ECO:0000313" key="1">
    <source>
        <dbReference type="EMBL" id="PPQ69604.1"/>
    </source>
</evidence>
<dbReference type="AlphaFoldDB" id="A0A409VTM5"/>
<protein>
    <submittedName>
        <fullName evidence="1">Uncharacterized protein</fullName>
    </submittedName>
</protein>